<dbReference type="RefSeq" id="WP_368654689.1">
    <property type="nucleotide sequence ID" value="NZ_CP162599.1"/>
</dbReference>
<feature type="binding site" evidence="7">
    <location>
        <position position="92"/>
    </location>
    <ligand>
        <name>Mg(2+)</name>
        <dbReference type="ChEBI" id="CHEBI:18420"/>
        <label>1</label>
        <note>catalytic</note>
    </ligand>
</feature>
<evidence type="ECO:0000256" key="2">
    <source>
        <dbReference type="ARBA" id="ARBA00001946"/>
    </source>
</evidence>
<keyword evidence="6 7" id="KW-0460">Magnesium</keyword>
<dbReference type="EC" id="3.1.3.25" evidence="3"/>
<dbReference type="EMBL" id="CP162599">
    <property type="protein sequence ID" value="XDK34011.1"/>
    <property type="molecule type" value="Genomic_DNA"/>
</dbReference>
<dbReference type="InterPro" id="IPR020583">
    <property type="entry name" value="Inositol_monoP_metal-BS"/>
</dbReference>
<evidence type="ECO:0000256" key="4">
    <source>
        <dbReference type="ARBA" id="ARBA00022723"/>
    </source>
</evidence>
<dbReference type="PROSITE" id="PS00630">
    <property type="entry name" value="IMP_2"/>
    <property type="match status" value="1"/>
</dbReference>
<dbReference type="Pfam" id="PF00459">
    <property type="entry name" value="Inositol_P"/>
    <property type="match status" value="1"/>
</dbReference>
<feature type="binding site" evidence="7">
    <location>
        <position position="215"/>
    </location>
    <ligand>
        <name>Mg(2+)</name>
        <dbReference type="ChEBI" id="CHEBI:18420"/>
        <label>1</label>
        <note>catalytic</note>
    </ligand>
</feature>
<dbReference type="AlphaFoldDB" id="A0AB39HVL2"/>
<keyword evidence="4 7" id="KW-0479">Metal-binding</keyword>
<dbReference type="PROSITE" id="PS00629">
    <property type="entry name" value="IMP_1"/>
    <property type="match status" value="1"/>
</dbReference>
<protein>
    <recommendedName>
        <fullName evidence="3">inositol-phosphate phosphatase</fullName>
        <ecNumber evidence="3">3.1.3.25</ecNumber>
    </recommendedName>
</protein>
<sequence>MDKEKRKQLFQQAKAWVLAAGEMIRKQINEPLEINIKSNPNDLVTSMDKAIEKFFVTNIKEYYPDHAILGEEGYGDELTSLSGTVWIIDPIDGTTNFVHQKRNFAISIGIYEEGIGEIGLIYDVMKDDLYSAKSGEGAYKNEQRLSHHPVHIKEAILGLNHHWLCENRLVDEKVMQKLIKTIRGARSYGSAALELAFVAEGVTDGYLSMRLSPWDIAAGIILIQEVGGIISNLEGEPLNLLIKQPIVVSNSHIYQDIMEEFIKKGKK</sequence>
<dbReference type="GO" id="GO:0006020">
    <property type="term" value="P:inositol metabolic process"/>
    <property type="evidence" value="ECO:0007669"/>
    <property type="project" value="TreeGrafter"/>
</dbReference>
<dbReference type="GO" id="GO:0008934">
    <property type="term" value="F:inositol monophosphate 1-phosphatase activity"/>
    <property type="evidence" value="ECO:0007669"/>
    <property type="project" value="TreeGrafter"/>
</dbReference>
<organism evidence="8">
    <name type="scientific">Ornithinibacillus sp. 4-3</name>
    <dbReference type="NCBI Taxonomy" id="3231488"/>
    <lineage>
        <taxon>Bacteria</taxon>
        <taxon>Bacillati</taxon>
        <taxon>Bacillota</taxon>
        <taxon>Bacilli</taxon>
        <taxon>Bacillales</taxon>
        <taxon>Bacillaceae</taxon>
        <taxon>Ornithinibacillus</taxon>
    </lineage>
</organism>
<reference evidence="8" key="1">
    <citation type="submission" date="2024-07" db="EMBL/GenBank/DDBJ databases">
        <title>Halotolerant mesophilic bacterium Ornithinibacillus sp. 4-3, sp. nov., isolated from soil.</title>
        <authorList>
            <person name="Sidarenka A.V."/>
            <person name="Guliayeva D.E."/>
            <person name="Leanovich S.I."/>
            <person name="Hileuskaya K.S."/>
            <person name="Akhremchuk A.E."/>
            <person name="Sikolenko M.A."/>
            <person name="Valentovich L.N."/>
        </authorList>
    </citation>
    <scope>NUCLEOTIDE SEQUENCE</scope>
    <source>
        <strain evidence="8">4-3</strain>
    </source>
</reference>
<accession>A0AB39HVL2</accession>
<evidence type="ECO:0000256" key="6">
    <source>
        <dbReference type="ARBA" id="ARBA00022842"/>
    </source>
</evidence>
<evidence type="ECO:0000256" key="1">
    <source>
        <dbReference type="ARBA" id="ARBA00001033"/>
    </source>
</evidence>
<feature type="binding site" evidence="7">
    <location>
        <position position="91"/>
    </location>
    <ligand>
        <name>Mg(2+)</name>
        <dbReference type="ChEBI" id="CHEBI:18420"/>
        <label>1</label>
        <note>catalytic</note>
    </ligand>
</feature>
<comment type="catalytic activity">
    <reaction evidence="1">
        <text>a myo-inositol phosphate + H2O = myo-inositol + phosphate</text>
        <dbReference type="Rhea" id="RHEA:24056"/>
        <dbReference type="ChEBI" id="CHEBI:15377"/>
        <dbReference type="ChEBI" id="CHEBI:17268"/>
        <dbReference type="ChEBI" id="CHEBI:43474"/>
        <dbReference type="ChEBI" id="CHEBI:84139"/>
        <dbReference type="EC" id="3.1.3.25"/>
    </reaction>
</comment>
<dbReference type="GO" id="GO:0007165">
    <property type="term" value="P:signal transduction"/>
    <property type="evidence" value="ECO:0007669"/>
    <property type="project" value="TreeGrafter"/>
</dbReference>
<evidence type="ECO:0000256" key="5">
    <source>
        <dbReference type="ARBA" id="ARBA00022801"/>
    </source>
</evidence>
<dbReference type="InterPro" id="IPR020550">
    <property type="entry name" value="Inositol_monophosphatase_CS"/>
</dbReference>
<evidence type="ECO:0000256" key="7">
    <source>
        <dbReference type="PIRSR" id="PIRSR600760-2"/>
    </source>
</evidence>
<dbReference type="FunFam" id="3.30.540.10:FF:000003">
    <property type="entry name" value="Inositol-1-monophosphatase"/>
    <property type="match status" value="1"/>
</dbReference>
<keyword evidence="5" id="KW-0378">Hydrolase</keyword>
<dbReference type="PANTHER" id="PTHR20854">
    <property type="entry name" value="INOSITOL MONOPHOSPHATASE"/>
    <property type="match status" value="1"/>
</dbReference>
<gene>
    <name evidence="8" type="ORF">AB4Y30_06575</name>
</gene>
<dbReference type="PANTHER" id="PTHR20854:SF4">
    <property type="entry name" value="INOSITOL-1-MONOPHOSPHATASE-RELATED"/>
    <property type="match status" value="1"/>
</dbReference>
<name>A0AB39HVL2_9BACI</name>
<evidence type="ECO:0000256" key="3">
    <source>
        <dbReference type="ARBA" id="ARBA00013106"/>
    </source>
</evidence>
<feature type="binding site" evidence="7">
    <location>
        <position position="71"/>
    </location>
    <ligand>
        <name>Mg(2+)</name>
        <dbReference type="ChEBI" id="CHEBI:18420"/>
        <label>1</label>
        <note>catalytic</note>
    </ligand>
</feature>
<feature type="binding site" evidence="7">
    <location>
        <position position="89"/>
    </location>
    <ligand>
        <name>Mg(2+)</name>
        <dbReference type="ChEBI" id="CHEBI:18420"/>
        <label>1</label>
        <note>catalytic</note>
    </ligand>
</feature>
<dbReference type="PRINTS" id="PR00377">
    <property type="entry name" value="IMPHPHTASES"/>
</dbReference>
<dbReference type="InterPro" id="IPR000760">
    <property type="entry name" value="Inositol_monophosphatase-like"/>
</dbReference>
<dbReference type="GO" id="GO:0046854">
    <property type="term" value="P:phosphatidylinositol phosphate biosynthetic process"/>
    <property type="evidence" value="ECO:0007669"/>
    <property type="project" value="InterPro"/>
</dbReference>
<dbReference type="Gene3D" id="3.40.190.80">
    <property type="match status" value="1"/>
</dbReference>
<dbReference type="CDD" id="cd01637">
    <property type="entry name" value="IMPase_like"/>
    <property type="match status" value="1"/>
</dbReference>
<proteinExistence type="predicted"/>
<dbReference type="SUPFAM" id="SSF56655">
    <property type="entry name" value="Carbohydrate phosphatase"/>
    <property type="match status" value="1"/>
</dbReference>
<dbReference type="Gene3D" id="3.30.540.10">
    <property type="entry name" value="Fructose-1,6-Bisphosphatase, subunit A, domain 1"/>
    <property type="match status" value="1"/>
</dbReference>
<evidence type="ECO:0000313" key="8">
    <source>
        <dbReference type="EMBL" id="XDK34011.1"/>
    </source>
</evidence>
<dbReference type="GO" id="GO:0046872">
    <property type="term" value="F:metal ion binding"/>
    <property type="evidence" value="ECO:0007669"/>
    <property type="project" value="UniProtKB-KW"/>
</dbReference>
<comment type="cofactor">
    <cofactor evidence="2 7">
        <name>Mg(2+)</name>
        <dbReference type="ChEBI" id="CHEBI:18420"/>
    </cofactor>
</comment>